<dbReference type="InterPro" id="IPR005119">
    <property type="entry name" value="LysR_subst-bd"/>
</dbReference>
<dbReference type="GeneID" id="24256257"/>
<dbReference type="Pfam" id="PF00126">
    <property type="entry name" value="HTH_1"/>
    <property type="match status" value="2"/>
</dbReference>
<dbReference type="OrthoDB" id="7840053at2"/>
<dbReference type="RefSeq" id="WP_051909524.1">
    <property type="nucleotide sequence ID" value="NZ_HG938353.1"/>
</dbReference>
<dbReference type="Pfam" id="PF03466">
    <property type="entry name" value="LysR_substrate"/>
    <property type="match status" value="1"/>
</dbReference>
<dbReference type="InterPro" id="IPR036390">
    <property type="entry name" value="WH_DNA-bd_sf"/>
</dbReference>
<dbReference type="GO" id="GO:0003700">
    <property type="term" value="F:DNA-binding transcription factor activity"/>
    <property type="evidence" value="ECO:0007669"/>
    <property type="project" value="InterPro"/>
</dbReference>
<dbReference type="eggNOG" id="COG0583">
    <property type="taxonomic scope" value="Bacteria"/>
</dbReference>
<comment type="similarity">
    <text evidence="1">Belongs to the LysR transcriptional regulatory family.</text>
</comment>
<accession>A0A068SVW5</accession>
<reference evidence="7" key="1">
    <citation type="journal article" date="2014" name="BMC Genomics">
        <title>Genome sequencing of two Neorhizobium galegae strains reveals a noeT gene responsible for the unusual acetylation of the nodulation factors.</title>
        <authorList>
            <person name="Osterman J."/>
            <person name="Marsh J."/>
            <person name="Laine P.K."/>
            <person name="Zeng Z."/>
            <person name="Alatalo E."/>
            <person name="Sullivan J.T."/>
            <person name="Young J.P."/>
            <person name="Thomas-Oates J."/>
            <person name="Paulin L."/>
            <person name="Lindstrom K."/>
        </authorList>
    </citation>
    <scope>NUCLEOTIDE SEQUENCE [LARGE SCALE GENOMIC DNA]</scope>
    <source>
        <strain evidence="7">HAMBI 540</strain>
    </source>
</reference>
<dbReference type="PANTHER" id="PTHR30126">
    <property type="entry name" value="HTH-TYPE TRANSCRIPTIONAL REGULATOR"/>
    <property type="match status" value="1"/>
</dbReference>
<evidence type="ECO:0000256" key="1">
    <source>
        <dbReference type="ARBA" id="ARBA00009437"/>
    </source>
</evidence>
<dbReference type="InterPro" id="IPR000847">
    <property type="entry name" value="LysR_HTH_N"/>
</dbReference>
<dbReference type="HOGENOM" id="CLU_039613_6_0_5"/>
<keyword evidence="3" id="KW-0238">DNA-binding</keyword>
<keyword evidence="7" id="KW-1185">Reference proteome</keyword>
<keyword evidence="4" id="KW-0804">Transcription</keyword>
<sequence>MDYPNLRHIRLFCACLRTGSLTQAADIVGVTQPAASQAISRLEELFGTKLLERGPGHAMVTPEGRVVQTRSLRALDLIRTGCQKLQADSGSRGSGADARLTISHLRALQAFAQTGGFPGAARILEQSGAAVQRTARNAEAILGANLFEADGRATRFTSAGRAVARWAGLSLKELGNATEEVQELRGKFDGLVSIGALPMARTTIVPDAIASLALTHPLARFEILEGSYEQLLSDLEMGHIDFLIGALRSRLTPSLIQEPLFDFRLAVVAGAGHPLSGKADVSATELASYPWVVARKGTPNRRTFDALAATFPDGPQTQGTVETGSLTALRGILMQTDRLALLSRHQLRHELKAGFLTLLNYEVPGKPLSVGITTRRNWQSTALQAEYLAAIRRVVATEDTVSAADGSRLPSLNAAE</sequence>
<proteinExistence type="inferred from homology"/>
<feature type="domain" description="HTH lysR-type" evidence="5">
    <location>
        <begin position="100"/>
        <end position="157"/>
    </location>
</feature>
<dbReference type="Gene3D" id="3.40.190.10">
    <property type="entry name" value="Periplasmic binding protein-like II"/>
    <property type="match status" value="2"/>
</dbReference>
<gene>
    <name evidence="6" type="ORF">RG540_CH38430</name>
</gene>
<dbReference type="KEGG" id="ngg:RG540_CH38430"/>
<evidence type="ECO:0000259" key="5">
    <source>
        <dbReference type="PROSITE" id="PS50931"/>
    </source>
</evidence>
<evidence type="ECO:0000313" key="7">
    <source>
        <dbReference type="Proteomes" id="UP000028181"/>
    </source>
</evidence>
<evidence type="ECO:0000313" key="6">
    <source>
        <dbReference type="EMBL" id="CDN49999.1"/>
    </source>
</evidence>
<dbReference type="PROSITE" id="PS50931">
    <property type="entry name" value="HTH_LYSR"/>
    <property type="match status" value="2"/>
</dbReference>
<dbReference type="EMBL" id="HG938353">
    <property type="protein sequence ID" value="CDN49999.1"/>
    <property type="molecule type" value="Genomic_DNA"/>
</dbReference>
<dbReference type="PATRIC" id="fig|1028800.3.peg.3903"/>
<dbReference type="InterPro" id="IPR036388">
    <property type="entry name" value="WH-like_DNA-bd_sf"/>
</dbReference>
<dbReference type="SUPFAM" id="SSF53850">
    <property type="entry name" value="Periplasmic binding protein-like II"/>
    <property type="match status" value="1"/>
</dbReference>
<name>A0A068SVW5_NEOGA</name>
<keyword evidence="2" id="KW-0805">Transcription regulation</keyword>
<dbReference type="PRINTS" id="PR00039">
    <property type="entry name" value="HTHLYSR"/>
</dbReference>
<feature type="domain" description="HTH lysR-type" evidence="5">
    <location>
        <begin position="4"/>
        <end position="61"/>
    </location>
</feature>
<evidence type="ECO:0000256" key="4">
    <source>
        <dbReference type="ARBA" id="ARBA00023163"/>
    </source>
</evidence>
<protein>
    <submittedName>
        <fullName evidence="6">Bacterial regulatory helix-turn-helix, lysR family protein</fullName>
    </submittedName>
</protein>
<evidence type="ECO:0000256" key="3">
    <source>
        <dbReference type="ARBA" id="ARBA00023125"/>
    </source>
</evidence>
<evidence type="ECO:0000256" key="2">
    <source>
        <dbReference type="ARBA" id="ARBA00023015"/>
    </source>
</evidence>
<dbReference type="Gene3D" id="1.10.10.10">
    <property type="entry name" value="Winged helix-like DNA-binding domain superfamily/Winged helix DNA-binding domain"/>
    <property type="match status" value="2"/>
</dbReference>
<dbReference type="Proteomes" id="UP000028181">
    <property type="component" value="Chromosome I"/>
</dbReference>
<organism evidence="6 7">
    <name type="scientific">Neorhizobium galegae bv. orientalis str. HAMBI 540</name>
    <dbReference type="NCBI Taxonomy" id="1028800"/>
    <lineage>
        <taxon>Bacteria</taxon>
        <taxon>Pseudomonadati</taxon>
        <taxon>Pseudomonadota</taxon>
        <taxon>Alphaproteobacteria</taxon>
        <taxon>Hyphomicrobiales</taxon>
        <taxon>Rhizobiaceae</taxon>
        <taxon>Rhizobium/Agrobacterium group</taxon>
        <taxon>Neorhizobium</taxon>
    </lineage>
</organism>
<dbReference type="PANTHER" id="PTHR30126:SF98">
    <property type="entry name" value="HTH-TYPE TRANSCRIPTIONAL ACTIVATOR BAUR"/>
    <property type="match status" value="1"/>
</dbReference>
<dbReference type="AlphaFoldDB" id="A0A068SVW5"/>
<dbReference type="GO" id="GO:0000976">
    <property type="term" value="F:transcription cis-regulatory region binding"/>
    <property type="evidence" value="ECO:0007669"/>
    <property type="project" value="TreeGrafter"/>
</dbReference>
<dbReference type="SUPFAM" id="SSF46785">
    <property type="entry name" value="Winged helix' DNA-binding domain"/>
    <property type="match status" value="2"/>
</dbReference>